<keyword evidence="3" id="KW-1185">Reference proteome</keyword>
<dbReference type="OrthoDB" id="8836829at2759"/>
<dbReference type="EMBL" id="SRMA01000828">
    <property type="protein sequence ID" value="TRZ04274.1"/>
    <property type="molecule type" value="Genomic_DNA"/>
</dbReference>
<reference evidence="2 3" key="1">
    <citation type="journal article" date="2019" name="Sci. Data">
        <title>Hybrid genome assembly and annotation of Danionella translucida.</title>
        <authorList>
            <person name="Kadobianskyi M."/>
            <person name="Schulze L."/>
            <person name="Schuelke M."/>
            <person name="Judkewitz B."/>
        </authorList>
    </citation>
    <scope>NUCLEOTIDE SEQUENCE [LARGE SCALE GENOMIC DNA]</scope>
    <source>
        <strain evidence="2 3">Bolton</strain>
    </source>
</reference>
<sequence length="76" mass="8139">MRTLYHKRFLAANRKKCDGRKTGGGPPSPEYTVAEELALSNNEGRPIMDGISGARQSDPGAGSSEQVTVGMCPKPY</sequence>
<dbReference type="AlphaFoldDB" id="A0A553RQ11"/>
<accession>A0A553RQ11</accession>
<proteinExistence type="predicted"/>
<gene>
    <name evidence="2" type="ORF">DNTS_013590</name>
</gene>
<evidence type="ECO:0000313" key="2">
    <source>
        <dbReference type="EMBL" id="TRZ04274.1"/>
    </source>
</evidence>
<dbReference type="Proteomes" id="UP000316079">
    <property type="component" value="Unassembled WGS sequence"/>
</dbReference>
<evidence type="ECO:0000256" key="1">
    <source>
        <dbReference type="SAM" id="MobiDB-lite"/>
    </source>
</evidence>
<feature type="region of interest" description="Disordered" evidence="1">
    <location>
        <begin position="43"/>
        <end position="76"/>
    </location>
</feature>
<evidence type="ECO:0000313" key="3">
    <source>
        <dbReference type="Proteomes" id="UP000316079"/>
    </source>
</evidence>
<protein>
    <submittedName>
        <fullName evidence="2">Uncharacterized protein</fullName>
    </submittedName>
</protein>
<comment type="caution">
    <text evidence="2">The sequence shown here is derived from an EMBL/GenBank/DDBJ whole genome shotgun (WGS) entry which is preliminary data.</text>
</comment>
<name>A0A553RQ11_9TELE</name>
<organism evidence="2 3">
    <name type="scientific">Danionella cerebrum</name>
    <dbReference type="NCBI Taxonomy" id="2873325"/>
    <lineage>
        <taxon>Eukaryota</taxon>
        <taxon>Metazoa</taxon>
        <taxon>Chordata</taxon>
        <taxon>Craniata</taxon>
        <taxon>Vertebrata</taxon>
        <taxon>Euteleostomi</taxon>
        <taxon>Actinopterygii</taxon>
        <taxon>Neopterygii</taxon>
        <taxon>Teleostei</taxon>
        <taxon>Ostariophysi</taxon>
        <taxon>Cypriniformes</taxon>
        <taxon>Danionidae</taxon>
        <taxon>Danioninae</taxon>
        <taxon>Danionella</taxon>
    </lineage>
</organism>